<gene>
    <name evidence="2" type="ORF">CAE01nite_11260</name>
</gene>
<keyword evidence="3" id="KW-1185">Reference proteome</keyword>
<accession>A0A512DA97</accession>
<keyword evidence="1" id="KW-0812">Transmembrane</keyword>
<evidence type="ECO:0000313" key="3">
    <source>
        <dbReference type="Proteomes" id="UP000321181"/>
    </source>
</evidence>
<organism evidence="2 3">
    <name type="scientific">Cellulomonas aerilata</name>
    <dbReference type="NCBI Taxonomy" id="515326"/>
    <lineage>
        <taxon>Bacteria</taxon>
        <taxon>Bacillati</taxon>
        <taxon>Actinomycetota</taxon>
        <taxon>Actinomycetes</taxon>
        <taxon>Micrococcales</taxon>
        <taxon>Cellulomonadaceae</taxon>
        <taxon>Cellulomonas</taxon>
    </lineage>
</organism>
<comment type="caution">
    <text evidence="2">The sequence shown here is derived from an EMBL/GenBank/DDBJ whole genome shotgun (WGS) entry which is preliminary data.</text>
</comment>
<dbReference type="AlphaFoldDB" id="A0A512DA97"/>
<sequence length="137" mass="14146">MDEDAGRPDDSGLSLAEVIVSMLVLAVVAMAFLPVVARTTTAAATETAVATATRLVSRQLELARVSGATCTALRATTADVDARDGENRRYAVTTELVPVAPSTACPGLVRYTVRVARTGTPGPALATGSTYVLLENP</sequence>
<evidence type="ECO:0000256" key="1">
    <source>
        <dbReference type="SAM" id="Phobius"/>
    </source>
</evidence>
<protein>
    <recommendedName>
        <fullName evidence="4">Prepilin-type N-terminal cleavage/methylation domain-containing protein</fullName>
    </recommendedName>
</protein>
<keyword evidence="1" id="KW-1133">Transmembrane helix</keyword>
<dbReference type="EMBL" id="BJYY01000009">
    <property type="protein sequence ID" value="GEO33401.1"/>
    <property type="molecule type" value="Genomic_DNA"/>
</dbReference>
<evidence type="ECO:0000313" key="2">
    <source>
        <dbReference type="EMBL" id="GEO33401.1"/>
    </source>
</evidence>
<reference evidence="2 3" key="1">
    <citation type="submission" date="2019-07" db="EMBL/GenBank/DDBJ databases">
        <title>Whole genome shotgun sequence of Cellulomonas aerilata NBRC 106308.</title>
        <authorList>
            <person name="Hosoyama A."/>
            <person name="Uohara A."/>
            <person name="Ohji S."/>
            <person name="Ichikawa N."/>
        </authorList>
    </citation>
    <scope>NUCLEOTIDE SEQUENCE [LARGE SCALE GENOMIC DNA]</scope>
    <source>
        <strain evidence="2 3">NBRC 106308</strain>
    </source>
</reference>
<feature type="transmembrane region" description="Helical" evidence="1">
    <location>
        <begin position="12"/>
        <end position="33"/>
    </location>
</feature>
<name>A0A512DA97_9CELL</name>
<evidence type="ECO:0008006" key="4">
    <source>
        <dbReference type="Google" id="ProtNLM"/>
    </source>
</evidence>
<keyword evidence="1" id="KW-0472">Membrane</keyword>
<proteinExistence type="predicted"/>
<dbReference type="Proteomes" id="UP000321181">
    <property type="component" value="Unassembled WGS sequence"/>
</dbReference>
<dbReference type="RefSeq" id="WP_146901278.1">
    <property type="nucleotide sequence ID" value="NZ_BAAARM010000002.1"/>
</dbReference>